<keyword evidence="1" id="KW-0862">Zinc</keyword>
<dbReference type="PANTHER" id="PTHR16116">
    <property type="entry name" value="ZINC FINGER PROTEIN 839"/>
    <property type="match status" value="1"/>
</dbReference>
<dbReference type="PROSITE" id="PS50157">
    <property type="entry name" value="ZINC_FINGER_C2H2_2"/>
    <property type="match status" value="1"/>
</dbReference>
<keyword evidence="1" id="KW-0479">Metal-binding</keyword>
<dbReference type="InterPro" id="IPR031885">
    <property type="entry name" value="DUF4764"/>
</dbReference>
<keyword evidence="1" id="KW-0863">Zinc-finger</keyword>
<evidence type="ECO:0000256" key="1">
    <source>
        <dbReference type="PROSITE-ProRule" id="PRU00042"/>
    </source>
</evidence>
<evidence type="ECO:0000259" key="3">
    <source>
        <dbReference type="PROSITE" id="PS50157"/>
    </source>
</evidence>
<feature type="compositionally biased region" description="Basic and acidic residues" evidence="2">
    <location>
        <begin position="608"/>
        <end position="619"/>
    </location>
</feature>
<evidence type="ECO:0000256" key="2">
    <source>
        <dbReference type="SAM" id="MobiDB-lite"/>
    </source>
</evidence>
<feature type="region of interest" description="Disordered" evidence="2">
    <location>
        <begin position="580"/>
        <end position="624"/>
    </location>
</feature>
<dbReference type="InterPro" id="IPR039946">
    <property type="entry name" value="ZN839"/>
</dbReference>
<proteinExistence type="predicted"/>
<dbReference type="Pfam" id="PF15961">
    <property type="entry name" value="DUF4764"/>
    <property type="match status" value="2"/>
</dbReference>
<name>A0ABN9M3V0_9NEOB</name>
<dbReference type="InterPro" id="IPR013087">
    <property type="entry name" value="Znf_C2H2_type"/>
</dbReference>
<dbReference type="EMBL" id="CAUEEQ010036337">
    <property type="protein sequence ID" value="CAJ0953162.1"/>
    <property type="molecule type" value="Genomic_DNA"/>
</dbReference>
<dbReference type="PANTHER" id="PTHR16116:SF5">
    <property type="entry name" value="ZINC FINGER PROTEIN 839"/>
    <property type="match status" value="1"/>
</dbReference>
<comment type="caution">
    <text evidence="4">The sequence shown here is derived from an EMBL/GenBank/DDBJ whole genome shotgun (WGS) entry which is preliminary data.</text>
</comment>
<feature type="domain" description="C2H2-type" evidence="3">
    <location>
        <begin position="356"/>
        <end position="386"/>
    </location>
</feature>
<evidence type="ECO:0000313" key="4">
    <source>
        <dbReference type="EMBL" id="CAJ0953162.1"/>
    </source>
</evidence>
<feature type="region of interest" description="Disordered" evidence="2">
    <location>
        <begin position="276"/>
        <end position="303"/>
    </location>
</feature>
<dbReference type="Proteomes" id="UP001176940">
    <property type="component" value="Unassembled WGS sequence"/>
</dbReference>
<accession>A0ABN9M3V0</accession>
<organism evidence="4 5">
    <name type="scientific">Ranitomeya imitator</name>
    <name type="common">mimic poison frog</name>
    <dbReference type="NCBI Taxonomy" id="111125"/>
    <lineage>
        <taxon>Eukaryota</taxon>
        <taxon>Metazoa</taxon>
        <taxon>Chordata</taxon>
        <taxon>Craniata</taxon>
        <taxon>Vertebrata</taxon>
        <taxon>Euteleostomi</taxon>
        <taxon>Amphibia</taxon>
        <taxon>Batrachia</taxon>
        <taxon>Anura</taxon>
        <taxon>Neobatrachia</taxon>
        <taxon>Hyloidea</taxon>
        <taxon>Dendrobatidae</taxon>
        <taxon>Dendrobatinae</taxon>
        <taxon>Ranitomeya</taxon>
    </lineage>
</organism>
<keyword evidence="5" id="KW-1185">Reference proteome</keyword>
<evidence type="ECO:0000313" key="5">
    <source>
        <dbReference type="Proteomes" id="UP001176940"/>
    </source>
</evidence>
<feature type="compositionally biased region" description="Basic residues" evidence="2">
    <location>
        <begin position="278"/>
        <end position="303"/>
    </location>
</feature>
<sequence length="840" mass="90350">MAALGCPGNMAEVVSAAVQEYVQMMVEEPGQVVVVHEGGGGDALSPEILQSISHSDTVFYVQPDGSLVPVVESAAMEAAHSGMVLVGAPGVVDAGEEDMAMESALNLTMEATDRGREAATTLAGSPNMATHRGLVSAIGGPTPIPQLQTVAHPVVLREGALTSRIPETKLNPIHVQVPGLQAKKSADPVVLNLSGIHVKNTSPGLVGSQIVQIKSLSNLGKPLVVNASTLESPIQILVRSAQLSTAKQRTPDLNRNTGESLVIHSLNGARTLTDHAQNKGHKRKKAIKIKTRSGRISRPPKHKAKDYKFLKVGDLIQDSASDSEDYSELSTDEEEKGVKEKAPCDLLPYTVKNELFQCQTCEKSYMGKGGLSRHYRLYPSHGHMEPSLVSDAKKNRESGVGGNFLPGEPKKPTPRPKKRLLEDPLNPDHSRLLSLDNDGLEFASVSTTCQGRQQITARRFGRPRKALAIASSKQNALQAKELIQHCEDADIREHVAPCLSGRLSVCDYSLVKVKQEHPDEPLFPHLYKELEKLHSMVRMLAAEYFSSGVGKTLEVTDSKVAASLDVSAEQIAEVSLLPEQCSEEQRIQSEDGNNECSTEEMMPPSKRSKVDETESERPTPEMSTENTVYIHEEEQTQDLMTDELLCGNDTSSDVTINCTIQVCETSLTNVMEEEAKELPVITTPASIPCGIEQDVMATAPPLLGGESGDSVQISTDRSAESPGDECCSHITQEGTRPNEVLPGSLVPPLPCSPADFALPSDAPPQTITEKTCSESFQGVDALIPPDIIASDSGSQAFDFQYGQDLVFVHHSEGAAVGEAGVIFEPPAHPQDTVAALMEIK</sequence>
<reference evidence="4" key="1">
    <citation type="submission" date="2023-07" db="EMBL/GenBank/DDBJ databases">
        <authorList>
            <person name="Stuckert A."/>
        </authorList>
    </citation>
    <scope>NUCLEOTIDE SEQUENCE</scope>
</reference>
<feature type="region of interest" description="Disordered" evidence="2">
    <location>
        <begin position="392"/>
        <end position="425"/>
    </location>
</feature>
<protein>
    <recommendedName>
        <fullName evidence="3">C2H2-type domain-containing protein</fullName>
    </recommendedName>
</protein>
<gene>
    <name evidence="4" type="ORF">RIMI_LOCUS14209473</name>
</gene>